<evidence type="ECO:0000256" key="1">
    <source>
        <dbReference type="SAM" id="SignalP"/>
    </source>
</evidence>
<comment type="caution">
    <text evidence="2">The sequence shown here is derived from an EMBL/GenBank/DDBJ whole genome shotgun (WGS) entry which is preliminary data.</text>
</comment>
<name>A0A2C5XFH4_9HYPO</name>
<keyword evidence="1" id="KW-0732">Signal</keyword>
<sequence>MLASRLPVHIVLLSLSRLCSGTPWSTMDSVEGLTGIPYASNQWSKVGLTTRGRSTPHLKFAERNSQRHSISPSLGDSDVFGPHGEGWVTSSARKGDWKATDPPRIGGYDNFKVSTEATGPVTSSDIAGLCRYPRMLMLHTLYSGKPRFRLFASKFGQKDLQISGNFSCGMVTARDVVGECVIDKTSCVTDKGHLLSRRPAMYDTTENALPFDLIPLATCHHLDQGMPSPFHNVVCSRMETHGNIKQTLVYWCMLRSLYEGQYCLWQNVRRHSWTVGAQGRAYTRRGW</sequence>
<reference evidence="2 3" key="1">
    <citation type="submission" date="2017-06" db="EMBL/GenBank/DDBJ databases">
        <title>Ant-infecting Ophiocordyceps genomes reveal a high diversity of potential behavioral manipulation genes and a possible major role for enterotoxins.</title>
        <authorList>
            <person name="De Bekker C."/>
            <person name="Evans H.C."/>
            <person name="Brachmann A."/>
            <person name="Hughes D.P."/>
        </authorList>
    </citation>
    <scope>NUCLEOTIDE SEQUENCE [LARGE SCALE GENOMIC DNA]</scope>
    <source>
        <strain evidence="2 3">Map16</strain>
    </source>
</reference>
<evidence type="ECO:0000313" key="2">
    <source>
        <dbReference type="EMBL" id="PHH70529.1"/>
    </source>
</evidence>
<proteinExistence type="predicted"/>
<dbReference type="OrthoDB" id="4921558at2759"/>
<protein>
    <submittedName>
        <fullName evidence="2">Uncharacterized protein</fullName>
    </submittedName>
</protein>
<organism evidence="2 3">
    <name type="scientific">Ophiocordyceps camponoti-rufipedis</name>
    <dbReference type="NCBI Taxonomy" id="2004952"/>
    <lineage>
        <taxon>Eukaryota</taxon>
        <taxon>Fungi</taxon>
        <taxon>Dikarya</taxon>
        <taxon>Ascomycota</taxon>
        <taxon>Pezizomycotina</taxon>
        <taxon>Sordariomycetes</taxon>
        <taxon>Hypocreomycetidae</taxon>
        <taxon>Hypocreales</taxon>
        <taxon>Ophiocordycipitaceae</taxon>
        <taxon>Ophiocordyceps</taxon>
    </lineage>
</organism>
<dbReference type="EMBL" id="NJES01000615">
    <property type="protein sequence ID" value="PHH70529.1"/>
    <property type="molecule type" value="Genomic_DNA"/>
</dbReference>
<accession>A0A2C5XFH4</accession>
<dbReference type="AlphaFoldDB" id="A0A2C5XFH4"/>
<evidence type="ECO:0000313" key="3">
    <source>
        <dbReference type="Proteomes" id="UP000226431"/>
    </source>
</evidence>
<keyword evidence="3" id="KW-1185">Reference proteome</keyword>
<dbReference type="Proteomes" id="UP000226431">
    <property type="component" value="Unassembled WGS sequence"/>
</dbReference>
<gene>
    <name evidence="2" type="ORF">CDD80_5949</name>
</gene>
<feature type="chain" id="PRO_5012044518" evidence="1">
    <location>
        <begin position="22"/>
        <end position="287"/>
    </location>
</feature>
<feature type="signal peptide" evidence="1">
    <location>
        <begin position="1"/>
        <end position="21"/>
    </location>
</feature>